<proteinExistence type="predicted"/>
<keyword evidence="3" id="KW-1185">Reference proteome</keyword>
<evidence type="ECO:0000313" key="3">
    <source>
        <dbReference type="Proteomes" id="UP000799772"/>
    </source>
</evidence>
<sequence>MEGPNIAAAVSAIIIAYQTSRDLMQSIRLLENYWRKHTDISIKEKLLSDALEAGENQVANSYATIYGELGEQYRTADRESQSKLFRIAQLIKIKITNNLQNAIKYDNAQLNYEKVTQDAILFRRAALGVLKELRSLFIPEQLVYEPTVPPMVEKAQELPVNVRTIAEYEQFADVEYAKNSVCSMDTPEPIGAISIEPDPAPSLQFSNPVDFSERSHPGRARLSRLFSKKRSSVQVSFPTAPASLTLLKHFDEHESELHADPQAKRKSKSPDKAWYSSDEVPVMLGLHGAREYRESTTLGAWDKWRTQRPATSQDHRPEGTPVDEPVRLDQPTPLRRQPSGSISDSSSSAARSDSNGASTPLTSPSSESGSTNWNYSPKSPLGDESPISDEAPAIPMKSPLRSMTYHQRNLTISTLDSSFLTQPTSTPPTSAPSVTSAPSIATVSSNSTSLSPSLLGRPTKKKNYWGFCKGAWAAREAVASGFKIQTRANGVYNTVSAWHCRQCSFQSDQLTKDTLKKSTKDKETMLDGKVYCAAGVLYRWAFLAKSHVKCKSALANGEYSYGCLFCCVAGRDTSVYGGVDTLMGHIVSEHAEDMARPDVLQRTNCVFGRVAHTHEDFDICVPAGPPGSSGRQFLPFKDQS</sequence>
<dbReference type="Proteomes" id="UP000799772">
    <property type="component" value="Unassembled WGS sequence"/>
</dbReference>
<reference evidence="2" key="1">
    <citation type="journal article" date="2020" name="Stud. Mycol.">
        <title>101 Dothideomycetes genomes: a test case for predicting lifestyles and emergence of pathogens.</title>
        <authorList>
            <person name="Haridas S."/>
            <person name="Albert R."/>
            <person name="Binder M."/>
            <person name="Bloem J."/>
            <person name="Labutti K."/>
            <person name="Salamov A."/>
            <person name="Andreopoulos B."/>
            <person name="Baker S."/>
            <person name="Barry K."/>
            <person name="Bills G."/>
            <person name="Bluhm B."/>
            <person name="Cannon C."/>
            <person name="Castanera R."/>
            <person name="Culley D."/>
            <person name="Daum C."/>
            <person name="Ezra D."/>
            <person name="Gonzalez J."/>
            <person name="Henrissat B."/>
            <person name="Kuo A."/>
            <person name="Liang C."/>
            <person name="Lipzen A."/>
            <person name="Lutzoni F."/>
            <person name="Magnuson J."/>
            <person name="Mondo S."/>
            <person name="Nolan M."/>
            <person name="Ohm R."/>
            <person name="Pangilinan J."/>
            <person name="Park H.-J."/>
            <person name="Ramirez L."/>
            <person name="Alfaro M."/>
            <person name="Sun H."/>
            <person name="Tritt A."/>
            <person name="Yoshinaga Y."/>
            <person name="Zwiers L.-H."/>
            <person name="Turgeon B."/>
            <person name="Goodwin S."/>
            <person name="Spatafora J."/>
            <person name="Crous P."/>
            <person name="Grigoriev I."/>
        </authorList>
    </citation>
    <scope>NUCLEOTIDE SEQUENCE</scope>
    <source>
        <strain evidence="2">CBS 133067</strain>
    </source>
</reference>
<evidence type="ECO:0000313" key="2">
    <source>
        <dbReference type="EMBL" id="KAF2097896.1"/>
    </source>
</evidence>
<name>A0A9P4I9V2_9PEZI</name>
<feature type="compositionally biased region" description="Low complexity" evidence="1">
    <location>
        <begin position="339"/>
        <end position="358"/>
    </location>
</feature>
<feature type="region of interest" description="Disordered" evidence="1">
    <location>
        <begin position="418"/>
        <end position="456"/>
    </location>
</feature>
<dbReference type="AlphaFoldDB" id="A0A9P4I9V2"/>
<protein>
    <submittedName>
        <fullName evidence="2">Uncharacterized protein</fullName>
    </submittedName>
</protein>
<comment type="caution">
    <text evidence="2">The sequence shown here is derived from an EMBL/GenBank/DDBJ whole genome shotgun (WGS) entry which is preliminary data.</text>
</comment>
<dbReference type="EMBL" id="ML978127">
    <property type="protein sequence ID" value="KAF2097896.1"/>
    <property type="molecule type" value="Genomic_DNA"/>
</dbReference>
<feature type="compositionally biased region" description="Polar residues" evidence="1">
    <location>
        <begin position="359"/>
        <end position="377"/>
    </location>
</feature>
<feature type="region of interest" description="Disordered" evidence="1">
    <location>
        <begin position="303"/>
        <end position="395"/>
    </location>
</feature>
<dbReference type="OrthoDB" id="25896at2759"/>
<accession>A0A9P4I9V2</accession>
<organism evidence="2 3">
    <name type="scientific">Rhizodiscina lignyota</name>
    <dbReference type="NCBI Taxonomy" id="1504668"/>
    <lineage>
        <taxon>Eukaryota</taxon>
        <taxon>Fungi</taxon>
        <taxon>Dikarya</taxon>
        <taxon>Ascomycota</taxon>
        <taxon>Pezizomycotina</taxon>
        <taxon>Dothideomycetes</taxon>
        <taxon>Pleosporomycetidae</taxon>
        <taxon>Aulographales</taxon>
        <taxon>Rhizodiscinaceae</taxon>
        <taxon>Rhizodiscina</taxon>
    </lineage>
</organism>
<evidence type="ECO:0000256" key="1">
    <source>
        <dbReference type="SAM" id="MobiDB-lite"/>
    </source>
</evidence>
<feature type="compositionally biased region" description="Low complexity" evidence="1">
    <location>
        <begin position="431"/>
        <end position="455"/>
    </location>
</feature>
<gene>
    <name evidence="2" type="ORF">NA57DRAFT_76697</name>
</gene>